<protein>
    <submittedName>
        <fullName evidence="2">NAD(P)-dependent oxidoreductase</fullName>
    </submittedName>
</protein>
<dbReference type="Proteomes" id="UP001161580">
    <property type="component" value="Unassembled WGS sequence"/>
</dbReference>
<dbReference type="InterPro" id="IPR001509">
    <property type="entry name" value="Epimerase_deHydtase"/>
</dbReference>
<evidence type="ECO:0000313" key="2">
    <source>
        <dbReference type="EMBL" id="MDI7920730.1"/>
    </source>
</evidence>
<dbReference type="Gene3D" id="3.40.50.720">
    <property type="entry name" value="NAD(P)-binding Rossmann-like Domain"/>
    <property type="match status" value="1"/>
</dbReference>
<name>A0AAE3QBC8_9HYPH</name>
<evidence type="ECO:0000313" key="3">
    <source>
        <dbReference type="Proteomes" id="UP001161580"/>
    </source>
</evidence>
<dbReference type="RefSeq" id="WP_311784898.1">
    <property type="nucleotide sequence ID" value="NZ_JALDYY010000001.1"/>
</dbReference>
<keyword evidence="3" id="KW-1185">Reference proteome</keyword>
<dbReference type="Pfam" id="PF01370">
    <property type="entry name" value="Epimerase"/>
    <property type="match status" value="1"/>
</dbReference>
<dbReference type="InterPro" id="IPR036291">
    <property type="entry name" value="NAD(P)-bd_dom_sf"/>
</dbReference>
<proteinExistence type="predicted"/>
<dbReference type="PANTHER" id="PTHR43245:SF55">
    <property type="entry name" value="NAD(P)-BINDING DOMAIN-CONTAINING PROTEIN"/>
    <property type="match status" value="1"/>
</dbReference>
<dbReference type="PANTHER" id="PTHR43245">
    <property type="entry name" value="BIFUNCTIONAL POLYMYXIN RESISTANCE PROTEIN ARNA"/>
    <property type="match status" value="1"/>
</dbReference>
<comment type="caution">
    <text evidence="2">The sequence shown here is derived from an EMBL/GenBank/DDBJ whole genome shotgun (WGS) entry which is preliminary data.</text>
</comment>
<dbReference type="AlphaFoldDB" id="A0AAE3QBC8"/>
<reference evidence="2" key="1">
    <citation type="submission" date="2022-03" db="EMBL/GenBank/DDBJ databases">
        <title>Fererhizobium litorale gen. nov., sp. nov., isolated from sandy sediments of the Sea of Japan seashore.</title>
        <authorList>
            <person name="Romanenko L."/>
            <person name="Kurilenko V."/>
            <person name="Otstavnykh N."/>
            <person name="Svetashev V."/>
            <person name="Tekutyeva L."/>
            <person name="Isaeva M."/>
            <person name="Mikhailov V."/>
        </authorList>
    </citation>
    <scope>NUCLEOTIDE SEQUENCE</scope>
    <source>
        <strain evidence="2">KMM 9576</strain>
    </source>
</reference>
<accession>A0AAE3QBC8</accession>
<evidence type="ECO:0000259" key="1">
    <source>
        <dbReference type="Pfam" id="PF01370"/>
    </source>
</evidence>
<gene>
    <name evidence="2" type="ORF">MRS75_01380</name>
</gene>
<dbReference type="InterPro" id="IPR050177">
    <property type="entry name" value="Lipid_A_modif_metabolic_enz"/>
</dbReference>
<dbReference type="CDD" id="cd08946">
    <property type="entry name" value="SDR_e"/>
    <property type="match status" value="1"/>
</dbReference>
<sequence length="299" mass="32241">MSRALVSGGTGFVGRFIVEGLLSAGYTVTIGSRTPPPPDFFSRPVGYLPLGLDPALDQQAAFAGIDHFVHAAFEHIEGRYRGGEGDDPAGFVRANLQGTARLFQEACSSSVRRCVFLSSRAVYGTPLENAAALEETTPVHPDTLYGIIKLSAEEELRALARPGFVTTSLRITGVYGAAGNGKRHKWQDLFKDYLADRPVAPRVGTEVHGQDVAYAVRAVLESDPRTVDGEVFNVSDLIVDRRDLLGIVREVTGCPHALPDAAALVPGSEMATAKLRELGWQPGGWPLLERTVCEFLPQQ</sequence>
<feature type="domain" description="NAD-dependent epimerase/dehydratase" evidence="1">
    <location>
        <begin position="4"/>
        <end position="234"/>
    </location>
</feature>
<dbReference type="EMBL" id="JALDYZ010000001">
    <property type="protein sequence ID" value="MDI7920730.1"/>
    <property type="molecule type" value="Genomic_DNA"/>
</dbReference>
<organism evidence="2 3">
    <name type="scientific">Ferirhizobium litorale</name>
    <dbReference type="NCBI Taxonomy" id="2927786"/>
    <lineage>
        <taxon>Bacteria</taxon>
        <taxon>Pseudomonadati</taxon>
        <taxon>Pseudomonadota</taxon>
        <taxon>Alphaproteobacteria</taxon>
        <taxon>Hyphomicrobiales</taxon>
        <taxon>Rhizobiaceae</taxon>
        <taxon>Ferirhizobium</taxon>
    </lineage>
</organism>
<dbReference type="SUPFAM" id="SSF51735">
    <property type="entry name" value="NAD(P)-binding Rossmann-fold domains"/>
    <property type="match status" value="1"/>
</dbReference>